<dbReference type="PANTHER" id="PTHR11240">
    <property type="entry name" value="RIBONUCLEASE T2"/>
    <property type="match status" value="1"/>
</dbReference>
<dbReference type="Gene3D" id="3.90.730.10">
    <property type="entry name" value="Ribonuclease T2-like"/>
    <property type="match status" value="1"/>
</dbReference>
<dbReference type="RefSeq" id="WP_092367651.1">
    <property type="nucleotide sequence ID" value="NZ_BMGV01000007.1"/>
</dbReference>
<dbReference type="InterPro" id="IPR018188">
    <property type="entry name" value="RNase_T2_His_AS_1"/>
</dbReference>
<keyword evidence="5" id="KW-1185">Reference proteome</keyword>
<accession>A0A1H7BSV8</accession>
<dbReference type="CDD" id="cd01062">
    <property type="entry name" value="RNase_T2_prok"/>
    <property type="match status" value="1"/>
</dbReference>
<dbReference type="InterPro" id="IPR033130">
    <property type="entry name" value="RNase_T2_His_AS_2"/>
</dbReference>
<evidence type="ECO:0000313" key="4">
    <source>
        <dbReference type="EMBL" id="SEJ80124.1"/>
    </source>
</evidence>
<evidence type="ECO:0000256" key="1">
    <source>
        <dbReference type="ARBA" id="ARBA00007469"/>
    </source>
</evidence>
<organism evidence="4 5">
    <name type="scientific">Cribrihabitans marinus</name>
    <dbReference type="NCBI Taxonomy" id="1227549"/>
    <lineage>
        <taxon>Bacteria</taxon>
        <taxon>Pseudomonadati</taxon>
        <taxon>Pseudomonadota</taxon>
        <taxon>Alphaproteobacteria</taxon>
        <taxon>Rhodobacterales</taxon>
        <taxon>Paracoccaceae</taxon>
        <taxon>Cribrihabitans</taxon>
    </lineage>
</organism>
<protein>
    <submittedName>
        <fullName evidence="4">Ribonuclease T2</fullName>
    </submittedName>
</protein>
<proteinExistence type="inferred from homology"/>
<dbReference type="GO" id="GO:0003723">
    <property type="term" value="F:RNA binding"/>
    <property type="evidence" value="ECO:0007669"/>
    <property type="project" value="InterPro"/>
</dbReference>
<reference evidence="4 5" key="1">
    <citation type="submission" date="2016-10" db="EMBL/GenBank/DDBJ databases">
        <authorList>
            <person name="de Groot N.N."/>
        </authorList>
    </citation>
    <scope>NUCLEOTIDE SEQUENCE [LARGE SCALE GENOMIC DNA]</scope>
    <source>
        <strain evidence="4 5">DSM 29340</strain>
    </source>
</reference>
<evidence type="ECO:0000256" key="3">
    <source>
        <dbReference type="SAM" id="SignalP"/>
    </source>
</evidence>
<dbReference type="SUPFAM" id="SSF55895">
    <property type="entry name" value="Ribonuclease Rh-like"/>
    <property type="match status" value="1"/>
</dbReference>
<dbReference type="InterPro" id="IPR036430">
    <property type="entry name" value="RNase_T2-like_sf"/>
</dbReference>
<dbReference type="PROSITE" id="PS00531">
    <property type="entry name" value="RNASE_T2_2"/>
    <property type="match status" value="1"/>
</dbReference>
<dbReference type="EMBL" id="FNYD01000007">
    <property type="protein sequence ID" value="SEJ80124.1"/>
    <property type="molecule type" value="Genomic_DNA"/>
</dbReference>
<dbReference type="InterPro" id="IPR039378">
    <property type="entry name" value="RNase_T2_prok"/>
</dbReference>
<dbReference type="Proteomes" id="UP000199379">
    <property type="component" value="Unassembled WGS sequence"/>
</dbReference>
<dbReference type="PROSITE" id="PS00530">
    <property type="entry name" value="RNASE_T2_1"/>
    <property type="match status" value="1"/>
</dbReference>
<dbReference type="InterPro" id="IPR001568">
    <property type="entry name" value="RNase_T2-like"/>
</dbReference>
<feature type="chain" id="PRO_5011536616" evidence="3">
    <location>
        <begin position="20"/>
        <end position="212"/>
    </location>
</feature>
<dbReference type="STRING" id="1227549.SAMN05444007_107152"/>
<dbReference type="OrthoDB" id="4720638at2"/>
<dbReference type="PANTHER" id="PTHR11240:SF22">
    <property type="entry name" value="RIBONUCLEASE T2"/>
    <property type="match status" value="1"/>
</dbReference>
<feature type="signal peptide" evidence="3">
    <location>
        <begin position="1"/>
        <end position="19"/>
    </location>
</feature>
<evidence type="ECO:0000313" key="5">
    <source>
        <dbReference type="Proteomes" id="UP000199379"/>
    </source>
</evidence>
<name>A0A1H7BSV8_9RHOB</name>
<dbReference type="GO" id="GO:0006401">
    <property type="term" value="P:RNA catabolic process"/>
    <property type="evidence" value="ECO:0007669"/>
    <property type="project" value="UniProtKB-ARBA"/>
</dbReference>
<comment type="similarity">
    <text evidence="1 2">Belongs to the RNase T2 family.</text>
</comment>
<gene>
    <name evidence="4" type="ORF">SAMN05444007_107152</name>
</gene>
<dbReference type="Pfam" id="PF00445">
    <property type="entry name" value="Ribonuclease_T2"/>
    <property type="match status" value="1"/>
</dbReference>
<dbReference type="AlphaFoldDB" id="A0A1H7BSV8"/>
<evidence type="ECO:0000256" key="2">
    <source>
        <dbReference type="RuleBase" id="RU004328"/>
    </source>
</evidence>
<keyword evidence="3" id="KW-0732">Signal</keyword>
<sequence>MRGLAIWCVWAFGAVAAMAEGERAGEFDYYVLALSWSPNWCATEGDARGSDQCDARHDYGWILHGLWPQFHRGWPSFCRTAHTPPSRRMTRDMADIQGSAGLAWHQWRKHGTCSGLDPAGYFALSRRAYAQVNRPEVFRRLDSAVTLPAKVVEQAFIEANPGLEPDMITITCRQGHVAEARICLSRTLEPVPCGADVIRDCRASAARFEPIR</sequence>
<dbReference type="GO" id="GO:0033897">
    <property type="term" value="F:ribonuclease T2 activity"/>
    <property type="evidence" value="ECO:0007669"/>
    <property type="project" value="InterPro"/>
</dbReference>